<keyword evidence="1" id="KW-1133">Transmembrane helix</keyword>
<sequence length="112" mass="12930">MAPRFTPEIIFDCALTGERVTWAGKRFSRVGNRFSRAGNRFSRAGNRVSRVGNRFSRAGNRFSRVGKRDVIAFGGYLRVFFVFALLSGDFCRWSICRACFNLFCTLFYIFRV</sequence>
<protein>
    <submittedName>
        <fullName evidence="2">Uncharacterized protein</fullName>
    </submittedName>
</protein>
<name>A0A4Q9YQI9_9FLAO</name>
<proteinExistence type="predicted"/>
<evidence type="ECO:0000256" key="1">
    <source>
        <dbReference type="SAM" id="Phobius"/>
    </source>
</evidence>
<feature type="transmembrane region" description="Helical" evidence="1">
    <location>
        <begin position="70"/>
        <end position="86"/>
    </location>
</feature>
<accession>A0A4Q9YQI9</accession>
<organism evidence="2 3">
    <name type="scientific">Flavobacterium silvisoli</name>
    <dbReference type="NCBI Taxonomy" id="2529433"/>
    <lineage>
        <taxon>Bacteria</taxon>
        <taxon>Pseudomonadati</taxon>
        <taxon>Bacteroidota</taxon>
        <taxon>Flavobacteriia</taxon>
        <taxon>Flavobacteriales</taxon>
        <taxon>Flavobacteriaceae</taxon>
        <taxon>Flavobacterium</taxon>
    </lineage>
</organism>
<dbReference type="Proteomes" id="UP000293300">
    <property type="component" value="Unassembled WGS sequence"/>
</dbReference>
<feature type="transmembrane region" description="Helical" evidence="1">
    <location>
        <begin position="92"/>
        <end position="110"/>
    </location>
</feature>
<dbReference type="AlphaFoldDB" id="A0A4Q9YQI9"/>
<dbReference type="EMBL" id="SJPE01000017">
    <property type="protein sequence ID" value="TBX65775.1"/>
    <property type="molecule type" value="Genomic_DNA"/>
</dbReference>
<keyword evidence="1" id="KW-0472">Membrane</keyword>
<reference evidence="2 3" key="1">
    <citation type="submission" date="2019-02" db="EMBL/GenBank/DDBJ databases">
        <title>Flavobacterium sp. RD-2-33 isolated from forest soil.</title>
        <authorList>
            <person name="Chaudhary D.K."/>
        </authorList>
    </citation>
    <scope>NUCLEOTIDE SEQUENCE [LARGE SCALE GENOMIC DNA]</scope>
    <source>
        <strain evidence="2 3">RD-2-33</strain>
    </source>
</reference>
<evidence type="ECO:0000313" key="3">
    <source>
        <dbReference type="Proteomes" id="UP000293300"/>
    </source>
</evidence>
<gene>
    <name evidence="2" type="ORF">EZL74_11615</name>
</gene>
<comment type="caution">
    <text evidence="2">The sequence shown here is derived from an EMBL/GenBank/DDBJ whole genome shotgun (WGS) entry which is preliminary data.</text>
</comment>
<keyword evidence="3" id="KW-1185">Reference proteome</keyword>
<keyword evidence="1" id="KW-0812">Transmembrane</keyword>
<evidence type="ECO:0000313" key="2">
    <source>
        <dbReference type="EMBL" id="TBX65775.1"/>
    </source>
</evidence>